<evidence type="ECO:0000313" key="3">
    <source>
        <dbReference type="Proteomes" id="UP000075714"/>
    </source>
</evidence>
<dbReference type="EMBL" id="LSYV01000050">
    <property type="protein sequence ID" value="KXZ45947.1"/>
    <property type="molecule type" value="Genomic_DNA"/>
</dbReference>
<reference evidence="3" key="1">
    <citation type="journal article" date="2016" name="Nat. Commun.">
        <title>The Gonium pectorale genome demonstrates co-option of cell cycle regulation during the evolution of multicellularity.</title>
        <authorList>
            <person name="Hanschen E.R."/>
            <person name="Marriage T.N."/>
            <person name="Ferris P.J."/>
            <person name="Hamaji T."/>
            <person name="Toyoda A."/>
            <person name="Fujiyama A."/>
            <person name="Neme R."/>
            <person name="Noguchi H."/>
            <person name="Minakuchi Y."/>
            <person name="Suzuki M."/>
            <person name="Kawai-Toyooka H."/>
            <person name="Smith D.R."/>
            <person name="Sparks H."/>
            <person name="Anderson J."/>
            <person name="Bakaric R."/>
            <person name="Luria V."/>
            <person name="Karger A."/>
            <person name="Kirschner M.W."/>
            <person name="Durand P.M."/>
            <person name="Michod R.E."/>
            <person name="Nozaki H."/>
            <person name="Olson B.J."/>
        </authorList>
    </citation>
    <scope>NUCLEOTIDE SEQUENCE [LARGE SCALE GENOMIC DNA]</scope>
    <source>
        <strain evidence="3">NIES-2863</strain>
    </source>
</reference>
<evidence type="ECO:0000256" key="1">
    <source>
        <dbReference type="SAM" id="MobiDB-lite"/>
    </source>
</evidence>
<comment type="caution">
    <text evidence="2">The sequence shown here is derived from an EMBL/GenBank/DDBJ whole genome shotgun (WGS) entry which is preliminary data.</text>
</comment>
<feature type="compositionally biased region" description="Basic residues" evidence="1">
    <location>
        <begin position="50"/>
        <end position="61"/>
    </location>
</feature>
<protein>
    <submittedName>
        <fullName evidence="2">Uncharacterized protein</fullName>
    </submittedName>
</protein>
<name>A0A150G7X3_GONPE</name>
<accession>A0A150G7X3</accession>
<dbReference type="AlphaFoldDB" id="A0A150G7X3"/>
<proteinExistence type="predicted"/>
<gene>
    <name evidence="2" type="ORF">GPECTOR_49g531</name>
</gene>
<evidence type="ECO:0000313" key="2">
    <source>
        <dbReference type="EMBL" id="KXZ45947.1"/>
    </source>
</evidence>
<organism evidence="2 3">
    <name type="scientific">Gonium pectorale</name>
    <name type="common">Green alga</name>
    <dbReference type="NCBI Taxonomy" id="33097"/>
    <lineage>
        <taxon>Eukaryota</taxon>
        <taxon>Viridiplantae</taxon>
        <taxon>Chlorophyta</taxon>
        <taxon>core chlorophytes</taxon>
        <taxon>Chlorophyceae</taxon>
        <taxon>CS clade</taxon>
        <taxon>Chlamydomonadales</taxon>
        <taxon>Volvocaceae</taxon>
        <taxon>Gonium</taxon>
    </lineage>
</organism>
<feature type="region of interest" description="Disordered" evidence="1">
    <location>
        <begin position="49"/>
        <end position="81"/>
    </location>
</feature>
<keyword evidence="3" id="KW-1185">Reference proteome</keyword>
<feature type="compositionally biased region" description="Gly residues" evidence="1">
    <location>
        <begin position="64"/>
        <end position="81"/>
    </location>
</feature>
<dbReference type="Proteomes" id="UP000075714">
    <property type="component" value="Unassembled WGS sequence"/>
</dbReference>
<sequence length="115" mass="11776">MLTTYPVAALPLLAGLRRLRTLELWAWDLACDGREEVATALVSVCSAGMQKRHRAAGKGKGKPPTGGGGGAEDGGGAEGGGVSMDMVSAKADCVTVRLRLGRLGRLGAGPVRFTI</sequence>